<dbReference type="Proteomes" id="UP000054279">
    <property type="component" value="Unassembled WGS sequence"/>
</dbReference>
<reference evidence="2 3" key="1">
    <citation type="submission" date="2014-06" db="EMBL/GenBank/DDBJ databases">
        <title>Evolutionary Origins and Diversification of the Mycorrhizal Mutualists.</title>
        <authorList>
            <consortium name="DOE Joint Genome Institute"/>
            <consortium name="Mycorrhizal Genomics Consortium"/>
            <person name="Kohler A."/>
            <person name="Kuo A."/>
            <person name="Nagy L.G."/>
            <person name="Floudas D."/>
            <person name="Copeland A."/>
            <person name="Barry K.W."/>
            <person name="Cichocki N."/>
            <person name="Veneault-Fourrey C."/>
            <person name="LaButti K."/>
            <person name="Lindquist E.A."/>
            <person name="Lipzen A."/>
            <person name="Lundell T."/>
            <person name="Morin E."/>
            <person name="Murat C."/>
            <person name="Riley R."/>
            <person name="Ohm R."/>
            <person name="Sun H."/>
            <person name="Tunlid A."/>
            <person name="Henrissat B."/>
            <person name="Grigoriev I.V."/>
            <person name="Hibbett D.S."/>
            <person name="Martin F."/>
        </authorList>
    </citation>
    <scope>NUCLEOTIDE SEQUENCE [LARGE SCALE GENOMIC DNA]</scope>
    <source>
        <strain evidence="2 3">SS14</strain>
    </source>
</reference>
<accession>A0A0C9VK10</accession>
<gene>
    <name evidence="2" type="ORF">M422DRAFT_259433</name>
</gene>
<organism evidence="2 3">
    <name type="scientific">Sphaerobolus stellatus (strain SS14)</name>
    <dbReference type="NCBI Taxonomy" id="990650"/>
    <lineage>
        <taxon>Eukaryota</taxon>
        <taxon>Fungi</taxon>
        <taxon>Dikarya</taxon>
        <taxon>Basidiomycota</taxon>
        <taxon>Agaricomycotina</taxon>
        <taxon>Agaricomycetes</taxon>
        <taxon>Phallomycetidae</taxon>
        <taxon>Geastrales</taxon>
        <taxon>Sphaerobolaceae</taxon>
        <taxon>Sphaerobolus</taxon>
    </lineage>
</organism>
<evidence type="ECO:0000256" key="1">
    <source>
        <dbReference type="SAM" id="MobiDB-lite"/>
    </source>
</evidence>
<dbReference type="EMBL" id="KN837164">
    <property type="protein sequence ID" value="KIJ38035.1"/>
    <property type="molecule type" value="Genomic_DNA"/>
</dbReference>
<evidence type="ECO:0000313" key="2">
    <source>
        <dbReference type="EMBL" id="KIJ38035.1"/>
    </source>
</evidence>
<dbReference type="AlphaFoldDB" id="A0A0C9VK10"/>
<dbReference type="HOGENOM" id="CLU_991033_0_0_1"/>
<feature type="compositionally biased region" description="Polar residues" evidence="1">
    <location>
        <begin position="72"/>
        <end position="100"/>
    </location>
</feature>
<sequence>MTPIRRHSELSSSLSAKAVPKDFITSGTIPQARKLLLERLRAKFLARWSLSSDGLKEYLQMVRADKEHQQPLRRNQINKAQVGSHSTTPLDDSAKSPQKKQQPEPRPINYRKLLKIKAEALDEKTSQCDNLVKCKFCWPYINEMKAANLAKHVITVHVSNERRRLYSGELTREDAQILNAYHKERAAWERTNICPLGCDKKGRIAEFTVYDSLKRHMDENHPQHDIAQETPRFIQREDLSVWAGLRPLKMSRKEYSNFLRELELGPDDLHVKEPNLERSDD</sequence>
<evidence type="ECO:0000313" key="3">
    <source>
        <dbReference type="Proteomes" id="UP000054279"/>
    </source>
</evidence>
<name>A0A0C9VK10_SPHS4</name>
<proteinExistence type="predicted"/>
<protein>
    <submittedName>
        <fullName evidence="2">Uncharacterized protein</fullName>
    </submittedName>
</protein>
<keyword evidence="3" id="KW-1185">Reference proteome</keyword>
<feature type="region of interest" description="Disordered" evidence="1">
    <location>
        <begin position="66"/>
        <end position="108"/>
    </location>
</feature>